<feature type="region of interest" description="Disordered" evidence="1">
    <location>
        <begin position="73"/>
        <end position="153"/>
    </location>
</feature>
<feature type="compositionally biased region" description="Low complexity" evidence="1">
    <location>
        <begin position="109"/>
        <end position="119"/>
    </location>
</feature>
<comment type="caution">
    <text evidence="2">The sequence shown here is derived from an EMBL/GenBank/DDBJ whole genome shotgun (WGS) entry which is preliminary data.</text>
</comment>
<name>A0ABX3JBF7_9PSEU</name>
<organism evidence="2 3">
    <name type="scientific">Amycolatopsis azurea DSM 43854</name>
    <dbReference type="NCBI Taxonomy" id="1238180"/>
    <lineage>
        <taxon>Bacteria</taxon>
        <taxon>Bacillati</taxon>
        <taxon>Actinomycetota</taxon>
        <taxon>Actinomycetes</taxon>
        <taxon>Pseudonocardiales</taxon>
        <taxon>Pseudonocardiaceae</taxon>
        <taxon>Amycolatopsis</taxon>
    </lineage>
</organism>
<evidence type="ECO:0000313" key="2">
    <source>
        <dbReference type="EMBL" id="OOC04278.1"/>
    </source>
</evidence>
<keyword evidence="3" id="KW-1185">Reference proteome</keyword>
<gene>
    <name evidence="2" type="ORF">B0293_23775</name>
</gene>
<feature type="compositionally biased region" description="Low complexity" evidence="1">
    <location>
        <begin position="136"/>
        <end position="153"/>
    </location>
</feature>
<accession>A0ABX3JBF7</accession>
<proteinExistence type="predicted"/>
<reference evidence="2 3" key="1">
    <citation type="submission" date="2017-02" db="EMBL/GenBank/DDBJ databases">
        <title>Amycolatopsis azurea DSM 43854 draft genome.</title>
        <authorList>
            <person name="Mayilraj S."/>
        </authorList>
    </citation>
    <scope>NUCLEOTIDE SEQUENCE [LARGE SCALE GENOMIC DNA]</scope>
    <source>
        <strain evidence="2 3">DSM 43854</strain>
    </source>
</reference>
<evidence type="ECO:0000313" key="3">
    <source>
        <dbReference type="Proteomes" id="UP000188551"/>
    </source>
</evidence>
<dbReference type="EMBL" id="MUXN01000017">
    <property type="protein sequence ID" value="OOC04278.1"/>
    <property type="molecule type" value="Genomic_DNA"/>
</dbReference>
<dbReference type="Proteomes" id="UP000188551">
    <property type="component" value="Unassembled WGS sequence"/>
</dbReference>
<sequence length="153" mass="16152">MWTLGALGRFTGREGRFMAPQKYLRATTGFLLPDHTIVKKGQTVAADDRVVKGREELFAPLEDTVEMLTRAPGEQRLNAQRPDTVVMAAAPASRRARRAARKAADKAETPPAATGTPPAVDEQDNAAATVEDHGDGAAAVEDQAAADGDATGD</sequence>
<protein>
    <submittedName>
        <fullName evidence="2">Uncharacterized protein</fullName>
    </submittedName>
</protein>
<evidence type="ECO:0000256" key="1">
    <source>
        <dbReference type="SAM" id="MobiDB-lite"/>
    </source>
</evidence>